<gene>
    <name evidence="3" type="ORF">IF129_10925</name>
</gene>
<feature type="compositionally biased region" description="Polar residues" evidence="1">
    <location>
        <begin position="1"/>
        <end position="14"/>
    </location>
</feature>
<feature type="transmembrane region" description="Helical" evidence="2">
    <location>
        <begin position="43"/>
        <end position="60"/>
    </location>
</feature>
<feature type="region of interest" description="Disordered" evidence="1">
    <location>
        <begin position="1"/>
        <end position="36"/>
    </location>
</feature>
<feature type="compositionally biased region" description="Basic and acidic residues" evidence="1">
    <location>
        <begin position="724"/>
        <end position="768"/>
    </location>
</feature>
<feature type="compositionally biased region" description="Basic and acidic residues" evidence="1">
    <location>
        <begin position="682"/>
        <end position="706"/>
    </location>
</feature>
<feature type="region of interest" description="Disordered" evidence="1">
    <location>
        <begin position="672"/>
        <end position="710"/>
    </location>
</feature>
<keyword evidence="2" id="KW-0812">Transmembrane</keyword>
<feature type="transmembrane region" description="Helical" evidence="2">
    <location>
        <begin position="227"/>
        <end position="247"/>
    </location>
</feature>
<feature type="transmembrane region" description="Helical" evidence="2">
    <location>
        <begin position="555"/>
        <end position="573"/>
    </location>
</feature>
<evidence type="ECO:0000256" key="1">
    <source>
        <dbReference type="SAM" id="MobiDB-lite"/>
    </source>
</evidence>
<dbReference type="RefSeq" id="WP_191209364.1">
    <property type="nucleotide sequence ID" value="NZ_BAABKL010000050.1"/>
</dbReference>
<accession>A0A927EY08</accession>
<feature type="transmembrane region" description="Helical" evidence="2">
    <location>
        <begin position="530"/>
        <end position="549"/>
    </location>
</feature>
<feature type="region of interest" description="Disordered" evidence="1">
    <location>
        <begin position="284"/>
        <end position="310"/>
    </location>
</feature>
<feature type="transmembrane region" description="Helical" evidence="2">
    <location>
        <begin position="188"/>
        <end position="215"/>
    </location>
</feature>
<evidence type="ECO:0000256" key="2">
    <source>
        <dbReference type="SAM" id="Phobius"/>
    </source>
</evidence>
<keyword evidence="4" id="KW-1185">Reference proteome</keyword>
<dbReference type="Proteomes" id="UP000632289">
    <property type="component" value="Unassembled WGS sequence"/>
</dbReference>
<organism evidence="3 4">
    <name type="scientific">Streptomyces chumphonensis</name>
    <dbReference type="NCBI Taxonomy" id="1214925"/>
    <lineage>
        <taxon>Bacteria</taxon>
        <taxon>Bacillati</taxon>
        <taxon>Actinomycetota</taxon>
        <taxon>Actinomycetes</taxon>
        <taxon>Kitasatosporales</taxon>
        <taxon>Streptomycetaceae</taxon>
        <taxon>Streptomyces</taxon>
    </lineage>
</organism>
<reference evidence="3" key="1">
    <citation type="submission" date="2020-09" db="EMBL/GenBank/DDBJ databases">
        <title>Secondary metabolite and genome analysis of marine Streptomyces chumphonensis KK1-2T.</title>
        <authorList>
            <person name="Phongsopitanun W."/>
            <person name="Kanchanasin P."/>
            <person name="Pittayakhajonwut P."/>
            <person name="Suwanborirux K."/>
            <person name="Tanasupawat S."/>
        </authorList>
    </citation>
    <scope>NUCLEOTIDE SEQUENCE</scope>
    <source>
        <strain evidence="3">KK1-2</strain>
    </source>
</reference>
<proteinExistence type="predicted"/>
<dbReference type="EMBL" id="JACXYU010000004">
    <property type="protein sequence ID" value="MBD3932065.1"/>
    <property type="molecule type" value="Genomic_DNA"/>
</dbReference>
<protein>
    <recommendedName>
        <fullName evidence="5">TrbL/VirB6 plasmid conjugal transfer protein</fullName>
    </recommendedName>
</protein>
<dbReference type="AlphaFoldDB" id="A0A927EY08"/>
<feature type="region of interest" description="Disordered" evidence="1">
    <location>
        <begin position="724"/>
        <end position="772"/>
    </location>
</feature>
<comment type="caution">
    <text evidence="3">The sequence shown here is derived from an EMBL/GenBank/DDBJ whole genome shotgun (WGS) entry which is preliminary data.</text>
</comment>
<feature type="transmembrane region" description="Helical" evidence="2">
    <location>
        <begin position="462"/>
        <end position="485"/>
    </location>
</feature>
<evidence type="ECO:0000313" key="3">
    <source>
        <dbReference type="EMBL" id="MBD3932065.1"/>
    </source>
</evidence>
<keyword evidence="2" id="KW-1133">Transmembrane helix</keyword>
<sequence length="956" mass="101402">MANAPTTAPRTRLTSFRDAPAPSGGRPDRGAERSGSRRVARRVGALFLMVVSAFTLWFTMATPSMAITDDIEAACGPVNVPIPEARSSGLEAFFALDRADGFVKDAGTYIPSGDERYDGPDASYHRYGMAGLSWHVYGWDPGCFSVNRYVNFVPNMIFNASKTFATFTMALVGWSFGEDPFSFLNEPVGHVAGAVSDIAGAYLGLVGVLGAVYLGVKHWGPAGRVSAVLKGVGWMGLIAGLFFWFAANPTLLGTKINGLVGDITATGYQSLANIPVTGGADQTSVCNGSSLSPREEGGGSDAPQRDGPSADAAAACVQDALWVPLVYQPWLYGQVGNNGAAAEKWGPQMLNAQFIGTDEDGSLDEEGAVLMRRIAQWNGDGDEVGGESKSGSKPWDGGYVNDIPYLKLWANDLCHADGDENFRVCWGPDTGFFSSDERQVRAEDETTLKIAGGGDFSARLSAAAMSIMGGLVINSAVYFICAMLLAAKLGVFVLMIFAPFYLLMGIFPGPSRVAAIKLGELILANLFRQVGWSLGLVIITYMYTLILAPGGEQNWVLKVLTCALMTVMFGVYARPTLRALSGMAVGDKAAGGAIEGVASDFARKTAQGAATVGMAVATGGASAAMAVGGAASTAAASGQRLSAADGFKAAGLGLAQTFPDVGRRTRTAFAGRRTGVDSFNASEERRERRERTEALRDDPAAREGLAHRRRRRVHDDIDDAARDGVDERRARGDGAGADRLERHHFDRLRDPRTGWVHPDDPQHPDNVRSRNLGVVNPERGVRATAQGPELLAQHGLADNQAAAANLDRVLGMYDNAAHIDNTHHAGFALRALALQVASGDPNTAVARQEAARAVSVHGIPDRIDVVGLPSSEPSRVRVDVASELSRGSLTPDSTARDRMQYLMRVEQLAQQVPVGTTMSTALNDLRGVVANARAPQEQLTQALEAVRRAQNTGSPS</sequence>
<name>A0A927EY08_9ACTN</name>
<feature type="transmembrane region" description="Helical" evidence="2">
    <location>
        <begin position="491"/>
        <end position="509"/>
    </location>
</feature>
<evidence type="ECO:0000313" key="4">
    <source>
        <dbReference type="Proteomes" id="UP000632289"/>
    </source>
</evidence>
<evidence type="ECO:0008006" key="5">
    <source>
        <dbReference type="Google" id="ProtNLM"/>
    </source>
</evidence>
<feature type="compositionally biased region" description="Basic and acidic residues" evidence="1">
    <location>
        <begin position="26"/>
        <end position="35"/>
    </location>
</feature>
<keyword evidence="2" id="KW-0472">Membrane</keyword>